<feature type="domain" description="Ig-like" evidence="5">
    <location>
        <begin position="24"/>
        <end position="83"/>
    </location>
</feature>
<dbReference type="EMBL" id="JAYKXH010000024">
    <property type="protein sequence ID" value="KAK7123321.1"/>
    <property type="molecule type" value="Genomic_DNA"/>
</dbReference>
<keyword evidence="7" id="KW-1185">Reference proteome</keyword>
<dbReference type="SMART" id="SM00409">
    <property type="entry name" value="IG"/>
    <property type="match status" value="2"/>
</dbReference>
<feature type="transmembrane region" description="Helical" evidence="3">
    <location>
        <begin position="383"/>
        <end position="408"/>
    </location>
</feature>
<reference evidence="6 7" key="1">
    <citation type="submission" date="2024-02" db="EMBL/GenBank/DDBJ databases">
        <title>Chromosome-level genome assembly of the Eurasian Minnow (Phoxinus phoxinus).</title>
        <authorList>
            <person name="Oriowo T.O."/>
            <person name="Martin S."/>
            <person name="Stange M."/>
            <person name="Chrysostomakis Y."/>
            <person name="Brown T."/>
            <person name="Winkler S."/>
            <person name="Kukowka S."/>
            <person name="Myers E.W."/>
            <person name="Bohne A."/>
        </authorList>
    </citation>
    <scope>NUCLEOTIDE SEQUENCE [LARGE SCALE GENOMIC DNA]</scope>
    <source>
        <strain evidence="6">ZFMK-TIS-60720</strain>
        <tissue evidence="6">Whole Organism</tissue>
    </source>
</reference>
<evidence type="ECO:0000313" key="7">
    <source>
        <dbReference type="Proteomes" id="UP001364617"/>
    </source>
</evidence>
<dbReference type="InterPro" id="IPR007110">
    <property type="entry name" value="Ig-like_dom"/>
</dbReference>
<dbReference type="PANTHER" id="PTHR11481:SF64">
    <property type="entry name" value="FC RECEPTOR-LIKE PROTEIN 4"/>
    <property type="match status" value="1"/>
</dbReference>
<evidence type="ECO:0000256" key="2">
    <source>
        <dbReference type="ARBA" id="ARBA00023157"/>
    </source>
</evidence>
<dbReference type="Pfam" id="PF13895">
    <property type="entry name" value="Ig_2"/>
    <property type="match status" value="1"/>
</dbReference>
<protein>
    <recommendedName>
        <fullName evidence="5">Ig-like domain-containing protein</fullName>
    </recommendedName>
</protein>
<evidence type="ECO:0000256" key="3">
    <source>
        <dbReference type="SAM" id="Phobius"/>
    </source>
</evidence>
<sequence length="440" mass="48300">MDMRSLLTLSVLLALIREDKAQPPAVSLLPRFPAVFVGDDVTLICKGGHGPIKWFINGDPQSHQDSVMLVTAVTSKNNGKYECERGGSKSEPYILTVEQLEPHAQLSPSIGGAVMHRVSGKNLVLQVEDDPDGWNCFALRGESGFRLGTTVNKGKKTAVIFAEFKEAKRATFWCRNGTRRSNAVTLKMTALRVLLDPPAGPALVGESVALSCGVWNGKAEKAEFFKNNKSIATVEDTYIITNATHDDTGEYRCHATYRYSHISPGAAQQEGDSDVQELKVIGGPPATTVDSTSSPSLRCFCRDCPDDCKTYCWYRTLLNDSFARERLPENTDSITVEKEGLYSCRMECGKGFSRFSNIYSYKENAFSSFLAQAESESVNVLPIMMAAILMVLGVLIAVLIGLIVLVALRRRKRGGMSFPATNRWTGGDFNQVQLREQGQG</sequence>
<keyword evidence="3" id="KW-0472">Membrane</keyword>
<feature type="chain" id="PRO_5042851130" description="Ig-like domain-containing protein" evidence="4">
    <location>
        <begin position="22"/>
        <end position="440"/>
    </location>
</feature>
<dbReference type="AlphaFoldDB" id="A0AAN9C6T1"/>
<comment type="caution">
    <text evidence="6">The sequence shown here is derived from an EMBL/GenBank/DDBJ whole genome shotgun (WGS) entry which is preliminary data.</text>
</comment>
<dbReference type="GO" id="GO:0009897">
    <property type="term" value="C:external side of plasma membrane"/>
    <property type="evidence" value="ECO:0007669"/>
    <property type="project" value="TreeGrafter"/>
</dbReference>
<organism evidence="6 7">
    <name type="scientific">Phoxinus phoxinus</name>
    <name type="common">Eurasian minnow</name>
    <dbReference type="NCBI Taxonomy" id="58324"/>
    <lineage>
        <taxon>Eukaryota</taxon>
        <taxon>Metazoa</taxon>
        <taxon>Chordata</taxon>
        <taxon>Craniata</taxon>
        <taxon>Vertebrata</taxon>
        <taxon>Euteleostomi</taxon>
        <taxon>Actinopterygii</taxon>
        <taxon>Neopterygii</taxon>
        <taxon>Teleostei</taxon>
        <taxon>Ostariophysi</taxon>
        <taxon>Cypriniformes</taxon>
        <taxon>Leuciscidae</taxon>
        <taxon>Phoxininae</taxon>
        <taxon>Phoxinus</taxon>
    </lineage>
</organism>
<feature type="domain" description="Ig-like" evidence="5">
    <location>
        <begin position="205"/>
        <end position="263"/>
    </location>
</feature>
<evidence type="ECO:0000259" key="5">
    <source>
        <dbReference type="PROSITE" id="PS50835"/>
    </source>
</evidence>
<keyword evidence="3" id="KW-0812">Transmembrane</keyword>
<dbReference type="SMART" id="SM00408">
    <property type="entry name" value="IGc2"/>
    <property type="match status" value="2"/>
</dbReference>
<dbReference type="InterPro" id="IPR003598">
    <property type="entry name" value="Ig_sub2"/>
</dbReference>
<name>A0AAN9C6T1_9TELE</name>
<keyword evidence="1 4" id="KW-0732">Signal</keyword>
<proteinExistence type="predicted"/>
<dbReference type="InterPro" id="IPR036179">
    <property type="entry name" value="Ig-like_dom_sf"/>
</dbReference>
<feature type="domain" description="Ig-like" evidence="5">
    <location>
        <begin position="264"/>
        <end position="360"/>
    </location>
</feature>
<keyword evidence="3" id="KW-1133">Transmembrane helix</keyword>
<dbReference type="InterPro" id="IPR050488">
    <property type="entry name" value="Ig_Fc_receptor"/>
</dbReference>
<feature type="signal peptide" evidence="4">
    <location>
        <begin position="1"/>
        <end position="21"/>
    </location>
</feature>
<gene>
    <name evidence="6" type="ORF">R3I93_021667</name>
</gene>
<keyword evidence="2" id="KW-1015">Disulfide bond</keyword>
<dbReference type="GO" id="GO:0004888">
    <property type="term" value="F:transmembrane signaling receptor activity"/>
    <property type="evidence" value="ECO:0007669"/>
    <property type="project" value="TreeGrafter"/>
</dbReference>
<dbReference type="PANTHER" id="PTHR11481">
    <property type="entry name" value="IMMUNOGLOBULIN FC RECEPTOR"/>
    <property type="match status" value="1"/>
</dbReference>
<dbReference type="Proteomes" id="UP001364617">
    <property type="component" value="Unassembled WGS sequence"/>
</dbReference>
<dbReference type="InterPro" id="IPR003599">
    <property type="entry name" value="Ig_sub"/>
</dbReference>
<dbReference type="GO" id="GO:0007166">
    <property type="term" value="P:cell surface receptor signaling pathway"/>
    <property type="evidence" value="ECO:0007669"/>
    <property type="project" value="TreeGrafter"/>
</dbReference>
<evidence type="ECO:0000256" key="4">
    <source>
        <dbReference type="SAM" id="SignalP"/>
    </source>
</evidence>
<accession>A0AAN9C6T1</accession>
<dbReference type="InterPro" id="IPR013783">
    <property type="entry name" value="Ig-like_fold"/>
</dbReference>
<evidence type="ECO:0000313" key="6">
    <source>
        <dbReference type="EMBL" id="KAK7123321.1"/>
    </source>
</evidence>
<evidence type="ECO:0000256" key="1">
    <source>
        <dbReference type="ARBA" id="ARBA00022729"/>
    </source>
</evidence>
<dbReference type="GO" id="GO:0006955">
    <property type="term" value="P:immune response"/>
    <property type="evidence" value="ECO:0007669"/>
    <property type="project" value="TreeGrafter"/>
</dbReference>
<dbReference type="SUPFAM" id="SSF48726">
    <property type="entry name" value="Immunoglobulin"/>
    <property type="match status" value="2"/>
</dbReference>
<dbReference type="Gene3D" id="2.60.40.10">
    <property type="entry name" value="Immunoglobulins"/>
    <property type="match status" value="2"/>
</dbReference>
<dbReference type="PROSITE" id="PS50835">
    <property type="entry name" value="IG_LIKE"/>
    <property type="match status" value="3"/>
</dbReference>